<evidence type="ECO:0000256" key="4">
    <source>
        <dbReference type="ARBA" id="ARBA00022683"/>
    </source>
</evidence>
<protein>
    <submittedName>
        <fullName evidence="6">PTS lactose/cellobiose transporter subunit IIA</fullName>
    </submittedName>
</protein>
<proteinExistence type="predicted"/>
<evidence type="ECO:0000313" key="7">
    <source>
        <dbReference type="Proteomes" id="UP001597212"/>
    </source>
</evidence>
<keyword evidence="2" id="KW-0762">Sugar transport</keyword>
<dbReference type="SUPFAM" id="SSF46973">
    <property type="entry name" value="Enzyme IIa from lactose specific PTS, IIa-lac"/>
    <property type="match status" value="1"/>
</dbReference>
<organism evidence="6 7">
    <name type="scientific">Lacticaseibacillus hegangensis</name>
    <dbReference type="NCBI Taxonomy" id="2486010"/>
    <lineage>
        <taxon>Bacteria</taxon>
        <taxon>Bacillati</taxon>
        <taxon>Bacillota</taxon>
        <taxon>Bacilli</taxon>
        <taxon>Lactobacillales</taxon>
        <taxon>Lactobacillaceae</taxon>
        <taxon>Lacticaseibacillus</taxon>
    </lineage>
</organism>
<evidence type="ECO:0000256" key="3">
    <source>
        <dbReference type="ARBA" id="ARBA00022679"/>
    </source>
</evidence>
<dbReference type="Gene3D" id="1.20.58.80">
    <property type="entry name" value="Phosphotransferase system, lactose/cellobiose-type IIA subunit"/>
    <property type="match status" value="1"/>
</dbReference>
<keyword evidence="4" id="KW-0598">Phosphotransferase system</keyword>
<dbReference type="InterPro" id="IPR036542">
    <property type="entry name" value="PTS_IIA_lac/cel_sf"/>
</dbReference>
<gene>
    <name evidence="6" type="ORF">ACFQ5K_10520</name>
</gene>
<name>A0ABW4CZ98_9LACO</name>
<keyword evidence="1" id="KW-0813">Transport</keyword>
<dbReference type="Proteomes" id="UP001597212">
    <property type="component" value="Unassembled WGS sequence"/>
</dbReference>
<dbReference type="InterPro" id="IPR003188">
    <property type="entry name" value="PTS_IIA_lac/cel"/>
</dbReference>
<dbReference type="PROSITE" id="PS51095">
    <property type="entry name" value="PTS_EIIA_TYPE_3"/>
    <property type="match status" value="1"/>
</dbReference>
<keyword evidence="7" id="KW-1185">Reference proteome</keyword>
<evidence type="ECO:0000313" key="6">
    <source>
        <dbReference type="EMBL" id="MFD1441810.1"/>
    </source>
</evidence>
<feature type="modified residue" description="Phosphohistidine; by HPr" evidence="5">
    <location>
        <position position="77"/>
    </location>
</feature>
<dbReference type="PANTHER" id="PTHR34382:SF7">
    <property type="entry name" value="PTS SYSTEM N,N'-DIACETYLCHITOBIOSE-SPECIFIC EIIA COMPONENT"/>
    <property type="match status" value="1"/>
</dbReference>
<dbReference type="PIRSF" id="PIRSF000699">
    <property type="entry name" value="PTS_IILac_III"/>
    <property type="match status" value="1"/>
</dbReference>
<sequence length="103" mass="11008">MDEDVAQTAMQIILSAGNAKSTALEAIDAALAGDNDGATKKIADAKEQLNGAHNIQTSLMTQEMNGKMIQKSILLIHAQDQFMAANTEIELGERIIKAIALKK</sequence>
<dbReference type="RefSeq" id="WP_125755651.1">
    <property type="nucleotide sequence ID" value="NZ_JBHTOK010000075.1"/>
</dbReference>
<keyword evidence="3" id="KW-0808">Transferase</keyword>
<dbReference type="EMBL" id="JBHTOK010000075">
    <property type="protein sequence ID" value="MFD1441810.1"/>
    <property type="molecule type" value="Genomic_DNA"/>
</dbReference>
<evidence type="ECO:0000256" key="1">
    <source>
        <dbReference type="ARBA" id="ARBA00022448"/>
    </source>
</evidence>
<accession>A0ABW4CZ98</accession>
<evidence type="ECO:0000256" key="5">
    <source>
        <dbReference type="PROSITE-ProRule" id="PRU00418"/>
    </source>
</evidence>
<dbReference type="Pfam" id="PF02255">
    <property type="entry name" value="PTS_IIA"/>
    <property type="match status" value="1"/>
</dbReference>
<dbReference type="PANTHER" id="PTHR34382">
    <property type="entry name" value="PTS SYSTEM N,N'-DIACETYLCHITOBIOSE-SPECIFIC EIIA COMPONENT"/>
    <property type="match status" value="1"/>
</dbReference>
<evidence type="ECO:0000256" key="2">
    <source>
        <dbReference type="ARBA" id="ARBA00022597"/>
    </source>
</evidence>
<reference evidence="7" key="1">
    <citation type="journal article" date="2019" name="Int. J. Syst. Evol. Microbiol.">
        <title>The Global Catalogue of Microorganisms (GCM) 10K type strain sequencing project: providing services to taxonomists for standard genome sequencing and annotation.</title>
        <authorList>
            <consortium name="The Broad Institute Genomics Platform"/>
            <consortium name="The Broad Institute Genome Sequencing Center for Infectious Disease"/>
            <person name="Wu L."/>
            <person name="Ma J."/>
        </authorList>
    </citation>
    <scope>NUCLEOTIDE SEQUENCE [LARGE SCALE GENOMIC DNA]</scope>
    <source>
        <strain evidence="7">CCM 8912</strain>
    </source>
</reference>
<comment type="caution">
    <text evidence="6">The sequence shown here is derived from an EMBL/GenBank/DDBJ whole genome shotgun (WGS) entry which is preliminary data.</text>
</comment>